<evidence type="ECO:0000256" key="3">
    <source>
        <dbReference type="ARBA" id="ARBA00023125"/>
    </source>
</evidence>
<dbReference type="GO" id="GO:0005634">
    <property type="term" value="C:nucleus"/>
    <property type="evidence" value="ECO:0007669"/>
    <property type="project" value="UniProtKB-SubCell"/>
</dbReference>
<name>A0A317XWP8_9BASI</name>
<dbReference type="GO" id="GO:0019237">
    <property type="term" value="F:centromeric DNA binding"/>
    <property type="evidence" value="ECO:0007669"/>
    <property type="project" value="InterPro"/>
</dbReference>
<feature type="compositionally biased region" description="Basic residues" evidence="5">
    <location>
        <begin position="494"/>
        <end position="505"/>
    </location>
</feature>
<evidence type="ECO:0000256" key="5">
    <source>
        <dbReference type="SAM" id="MobiDB-lite"/>
    </source>
</evidence>
<evidence type="ECO:0000313" key="8">
    <source>
        <dbReference type="Proteomes" id="UP000246740"/>
    </source>
</evidence>
<feature type="region of interest" description="Disordered" evidence="5">
    <location>
        <begin position="486"/>
        <end position="522"/>
    </location>
</feature>
<gene>
    <name evidence="7" type="ORF">BCV70DRAFT_196984</name>
</gene>
<keyword evidence="3" id="KW-0238">DNA-binding</keyword>
<dbReference type="GO" id="GO:0051315">
    <property type="term" value="P:attachment of mitotic spindle microtubules to kinetochore"/>
    <property type="evidence" value="ECO:0007669"/>
    <property type="project" value="TreeGrafter"/>
</dbReference>
<feature type="compositionally biased region" description="Acidic residues" evidence="5">
    <location>
        <begin position="276"/>
        <end position="285"/>
    </location>
</feature>
<evidence type="ECO:0000256" key="1">
    <source>
        <dbReference type="ARBA" id="ARBA00004123"/>
    </source>
</evidence>
<reference evidence="7 8" key="1">
    <citation type="journal article" date="2018" name="Mol. Biol. Evol.">
        <title>Broad Genomic Sampling Reveals a Smut Pathogenic Ancestry of the Fungal Clade Ustilaginomycotina.</title>
        <authorList>
            <person name="Kijpornyongpan T."/>
            <person name="Mondo S.J."/>
            <person name="Barry K."/>
            <person name="Sandor L."/>
            <person name="Lee J."/>
            <person name="Lipzen A."/>
            <person name="Pangilinan J."/>
            <person name="LaButti K."/>
            <person name="Hainaut M."/>
            <person name="Henrissat B."/>
            <person name="Grigoriev I.V."/>
            <person name="Spatafora J.W."/>
            <person name="Aime M.C."/>
        </authorList>
    </citation>
    <scope>NUCLEOTIDE SEQUENCE [LARGE SCALE GENOMIC DNA]</scope>
    <source>
        <strain evidence="7 8">MCA 3645</strain>
    </source>
</reference>
<dbReference type="PANTHER" id="PTHR16684:SF11">
    <property type="entry name" value="CENTROMERE PROTEIN C"/>
    <property type="match status" value="1"/>
</dbReference>
<feature type="compositionally biased region" description="Acidic residues" evidence="5">
    <location>
        <begin position="736"/>
        <end position="747"/>
    </location>
</feature>
<feature type="region of interest" description="Disordered" evidence="5">
    <location>
        <begin position="701"/>
        <end position="819"/>
    </location>
</feature>
<evidence type="ECO:0000256" key="2">
    <source>
        <dbReference type="ARBA" id="ARBA00010291"/>
    </source>
</evidence>
<comment type="subcellular location">
    <subcellularLocation>
        <location evidence="1">Nucleus</location>
    </subcellularLocation>
</comment>
<dbReference type="InterPro" id="IPR028386">
    <property type="entry name" value="CENP-C/Mif2/cnp3"/>
</dbReference>
<dbReference type="EMBL" id="KZ819188">
    <property type="protein sequence ID" value="PWZ02736.1"/>
    <property type="molecule type" value="Genomic_DNA"/>
</dbReference>
<evidence type="ECO:0000313" key="7">
    <source>
        <dbReference type="EMBL" id="PWZ02736.1"/>
    </source>
</evidence>
<feature type="domain" description="Mif2/CENP-C cupin" evidence="6">
    <location>
        <begin position="580"/>
        <end position="665"/>
    </location>
</feature>
<dbReference type="PANTHER" id="PTHR16684">
    <property type="entry name" value="CENTROMERE PROTEIN C"/>
    <property type="match status" value="1"/>
</dbReference>
<organism evidence="7 8">
    <name type="scientific">Testicularia cyperi</name>
    <dbReference type="NCBI Taxonomy" id="1882483"/>
    <lineage>
        <taxon>Eukaryota</taxon>
        <taxon>Fungi</taxon>
        <taxon>Dikarya</taxon>
        <taxon>Basidiomycota</taxon>
        <taxon>Ustilaginomycotina</taxon>
        <taxon>Ustilaginomycetes</taxon>
        <taxon>Ustilaginales</taxon>
        <taxon>Anthracoideaceae</taxon>
        <taxon>Testicularia</taxon>
    </lineage>
</organism>
<feature type="compositionally biased region" description="Low complexity" evidence="5">
    <location>
        <begin position="761"/>
        <end position="776"/>
    </location>
</feature>
<protein>
    <recommendedName>
        <fullName evidence="6">Mif2/CENP-C cupin domain-containing protein</fullName>
    </recommendedName>
</protein>
<keyword evidence="4" id="KW-0539">Nucleus</keyword>
<dbReference type="Pfam" id="PF11699">
    <property type="entry name" value="CENP-C_C"/>
    <property type="match status" value="1"/>
</dbReference>
<feature type="compositionally biased region" description="Polar residues" evidence="5">
    <location>
        <begin position="306"/>
        <end position="333"/>
    </location>
</feature>
<comment type="similarity">
    <text evidence="2">Belongs to the CENP-C/MIF2 family.</text>
</comment>
<feature type="region of interest" description="Disordered" evidence="5">
    <location>
        <begin position="435"/>
        <end position="461"/>
    </location>
</feature>
<feature type="compositionally biased region" description="Low complexity" evidence="5">
    <location>
        <begin position="171"/>
        <end position="180"/>
    </location>
</feature>
<feature type="compositionally biased region" description="Basic residues" evidence="5">
    <location>
        <begin position="809"/>
        <end position="819"/>
    </location>
</feature>
<feature type="compositionally biased region" description="Acidic residues" evidence="5">
    <location>
        <begin position="181"/>
        <end position="190"/>
    </location>
</feature>
<feature type="compositionally biased region" description="Polar residues" evidence="5">
    <location>
        <begin position="399"/>
        <end position="409"/>
    </location>
</feature>
<dbReference type="InterPro" id="IPR011051">
    <property type="entry name" value="RmlC_Cupin_sf"/>
</dbReference>
<accession>A0A317XWP8</accession>
<feature type="region of interest" description="Disordered" evidence="5">
    <location>
        <begin position="41"/>
        <end position="241"/>
    </location>
</feature>
<feature type="region of interest" description="Disordered" evidence="5">
    <location>
        <begin position="1"/>
        <end position="23"/>
    </location>
</feature>
<dbReference type="InParanoid" id="A0A317XWP8"/>
<keyword evidence="8" id="KW-1185">Reference proteome</keyword>
<dbReference type="GO" id="GO:0051382">
    <property type="term" value="P:kinetochore assembly"/>
    <property type="evidence" value="ECO:0007669"/>
    <property type="project" value="InterPro"/>
</dbReference>
<evidence type="ECO:0000256" key="4">
    <source>
        <dbReference type="ARBA" id="ARBA00023242"/>
    </source>
</evidence>
<dbReference type="SUPFAM" id="SSF51182">
    <property type="entry name" value="RmlC-like cupins"/>
    <property type="match status" value="1"/>
</dbReference>
<dbReference type="InterPro" id="IPR025974">
    <property type="entry name" value="Mif2/CENP-C_cupin"/>
</dbReference>
<dbReference type="OrthoDB" id="1939643at2759"/>
<proteinExistence type="inferred from homology"/>
<dbReference type="Gene3D" id="2.60.120.10">
    <property type="entry name" value="Jelly Rolls"/>
    <property type="match status" value="1"/>
</dbReference>
<sequence>MPPQGSRRFHEAGVGSRTGLRLPAIARDDDGFEDLDAFVKASQAAMDNQQSDDDEDDYDEVGEDTEEYAGNSTRTAVRASTRSSLPGSSSMDLQNSSAPSPRSTMRLGGAGSSSSPHAHQSSSRATPGYATGSPRGKSRGRPAAAANITLADDDDDIQMPDMSLDGSRSFDLTALAGDDAAAMEDEDDDMYAQPSPAKTAPSKGLSARQAAASGTSRAQSSAPSKSKATSSSRAVDLNDSDEEDAYDVGAFAGHTVDAQPYYDDDNFGYADFGAGDSEEYDEIPTADEQRLSPAKTAKKGTASATRQPPVSSTPFSKTSQHAKSTYSLSQPAAQESVADPPKRKRGRPPKKRLDEASIDGQEPAAAARPKKATAQGSGSTRSDKAALAAAASRERIEQVRSQQQSSTVDENGLRRSTRQRFEPLEWWRGERIRYGRPSLPQGMTVEDLRRRSTAGEDEFEDDPSMMMKRVPVLDVKEVIRVPRAPGEGTFAGTKRSRGQARKIKPKKQEQFTPTPDANDEDELPAFLDPKADTIQPEDGWDEQTIATGIVIDAETGQETEREIVRTKASVIPVTVAPYGFKFQKIFNCDGQMAAGFLQLPPGIRKPTKPSKDNNFVMAIFQGALRVHIHRKAFTIGPGGIFYVPAGNTYSLENICERDVHVFFAQCRRFRTAEGGDLTMFSQVSDTSYATPTLVRPMLASLHRPGARPPAPKAHGPLYTPLTNGNAGQAEPGEGGEGSEEEHEEEDDQQHSTQSPPPPPTTTTSSSRARPATSTSPVRSKQAHHLAARTIRTDEPSEDEEDDFESSRTVKAKRKFRRIG</sequence>
<dbReference type="STRING" id="1882483.A0A317XWP8"/>
<feature type="compositionally biased region" description="Polar residues" evidence="5">
    <location>
        <begin position="70"/>
        <end position="103"/>
    </location>
</feature>
<dbReference type="Proteomes" id="UP000246740">
    <property type="component" value="Unassembled WGS sequence"/>
</dbReference>
<dbReference type="GO" id="GO:0051455">
    <property type="term" value="P:spindle attachment to meiosis I kinetochore"/>
    <property type="evidence" value="ECO:0007669"/>
    <property type="project" value="TreeGrafter"/>
</dbReference>
<dbReference type="AlphaFoldDB" id="A0A317XWP8"/>
<feature type="compositionally biased region" description="Low complexity" evidence="5">
    <location>
        <begin position="215"/>
        <end position="234"/>
    </location>
</feature>
<feature type="region of interest" description="Disordered" evidence="5">
    <location>
        <begin position="254"/>
        <end position="421"/>
    </location>
</feature>
<dbReference type="GO" id="GO:0000776">
    <property type="term" value="C:kinetochore"/>
    <property type="evidence" value="ECO:0007669"/>
    <property type="project" value="InterPro"/>
</dbReference>
<evidence type="ECO:0000259" key="6">
    <source>
        <dbReference type="Pfam" id="PF11699"/>
    </source>
</evidence>
<feature type="compositionally biased region" description="Low complexity" evidence="5">
    <location>
        <begin position="112"/>
        <end position="123"/>
    </location>
</feature>
<feature type="compositionally biased region" description="Acidic residues" evidence="5">
    <location>
        <begin position="50"/>
        <end position="67"/>
    </location>
</feature>
<dbReference type="InterPro" id="IPR014710">
    <property type="entry name" value="RmlC-like_jellyroll"/>
</dbReference>